<proteinExistence type="predicted"/>
<dbReference type="AlphaFoldDB" id="A0A2R6S6M3"/>
<sequence>MAPLPFPISKIAKSGTFNAPKELLEDSSSSLLDLYQWNATQNPDHPLFRFHDKDDIRTISWAEGVRGSYEAATLFESRMKLGEQSKSPPVVAILATTGMP</sequence>
<keyword evidence="2" id="KW-1185">Reference proteome</keyword>
<gene>
    <name evidence="1" type="ORF">PHLCEN_2v226</name>
</gene>
<comment type="caution">
    <text evidence="1">The sequence shown here is derived from an EMBL/GenBank/DDBJ whole genome shotgun (WGS) entry which is preliminary data.</text>
</comment>
<dbReference type="EMBL" id="MLYV02000017">
    <property type="protein sequence ID" value="PSS37934.1"/>
    <property type="molecule type" value="Genomic_DNA"/>
</dbReference>
<dbReference type="Proteomes" id="UP000186601">
    <property type="component" value="Unassembled WGS sequence"/>
</dbReference>
<accession>A0A2R6S6M3</accession>
<evidence type="ECO:0000313" key="2">
    <source>
        <dbReference type="Proteomes" id="UP000186601"/>
    </source>
</evidence>
<organism evidence="1 2">
    <name type="scientific">Hermanssonia centrifuga</name>
    <dbReference type="NCBI Taxonomy" id="98765"/>
    <lineage>
        <taxon>Eukaryota</taxon>
        <taxon>Fungi</taxon>
        <taxon>Dikarya</taxon>
        <taxon>Basidiomycota</taxon>
        <taxon>Agaricomycotina</taxon>
        <taxon>Agaricomycetes</taxon>
        <taxon>Polyporales</taxon>
        <taxon>Meruliaceae</taxon>
        <taxon>Hermanssonia</taxon>
    </lineage>
</organism>
<name>A0A2R6S6M3_9APHY</name>
<reference evidence="1 2" key="1">
    <citation type="submission" date="2018-02" db="EMBL/GenBank/DDBJ databases">
        <title>Genome sequence of the basidiomycete white-rot fungus Phlebia centrifuga.</title>
        <authorList>
            <person name="Granchi Z."/>
            <person name="Peng M."/>
            <person name="de Vries R.P."/>
            <person name="Hilden K."/>
            <person name="Makela M.R."/>
            <person name="Grigoriev I."/>
            <person name="Riley R."/>
        </authorList>
    </citation>
    <scope>NUCLEOTIDE SEQUENCE [LARGE SCALE GENOMIC DNA]</scope>
    <source>
        <strain evidence="1 2">FBCC195</strain>
    </source>
</reference>
<protein>
    <submittedName>
        <fullName evidence="1">Uncharacterized protein</fullName>
    </submittedName>
</protein>
<evidence type="ECO:0000313" key="1">
    <source>
        <dbReference type="EMBL" id="PSS37934.1"/>
    </source>
</evidence>